<dbReference type="PANTHER" id="PTHR11472:SF34">
    <property type="entry name" value="REGULATOR OF TELOMERE ELONGATION HELICASE 1"/>
    <property type="match status" value="1"/>
</dbReference>
<dbReference type="EMBL" id="QDEB01092801">
    <property type="protein sequence ID" value="RZC33002.1"/>
    <property type="molecule type" value="Genomic_DNA"/>
</dbReference>
<dbReference type="PANTHER" id="PTHR11472">
    <property type="entry name" value="DNA REPAIR DEAD HELICASE RAD3/XP-D SUBFAMILY MEMBER"/>
    <property type="match status" value="1"/>
</dbReference>
<dbReference type="GO" id="GO:0045910">
    <property type="term" value="P:negative regulation of DNA recombination"/>
    <property type="evidence" value="ECO:0007669"/>
    <property type="project" value="TreeGrafter"/>
</dbReference>
<comment type="caution">
    <text evidence="1">The sequence shown here is derived from an EMBL/GenBank/DDBJ whole genome shotgun (WGS) entry which is preliminary data.</text>
</comment>
<dbReference type="InterPro" id="IPR045028">
    <property type="entry name" value="DinG/Rad3-like"/>
</dbReference>
<dbReference type="OrthoDB" id="19182at2759"/>
<dbReference type="Proteomes" id="UP000292052">
    <property type="component" value="Unassembled WGS sequence"/>
</dbReference>
<dbReference type="GO" id="GO:1904430">
    <property type="term" value="P:negative regulation of t-circle formation"/>
    <property type="evidence" value="ECO:0007669"/>
    <property type="project" value="TreeGrafter"/>
</dbReference>
<feature type="non-terminal residue" evidence="1">
    <location>
        <position position="118"/>
    </location>
</feature>
<reference evidence="1 2" key="1">
    <citation type="submission" date="2017-03" db="EMBL/GenBank/DDBJ databases">
        <title>Genome of the blue death feigning beetle - Asbolus verrucosus.</title>
        <authorList>
            <person name="Rider S.D."/>
        </authorList>
    </citation>
    <scope>NUCLEOTIDE SEQUENCE [LARGE SCALE GENOMIC DNA]</scope>
    <source>
        <strain evidence="1">Butters</strain>
        <tissue evidence="1">Head and leg muscle</tissue>
    </source>
</reference>
<dbReference type="GO" id="GO:0070182">
    <property type="term" value="F:DNA polymerase binding"/>
    <property type="evidence" value="ECO:0007669"/>
    <property type="project" value="TreeGrafter"/>
</dbReference>
<protein>
    <submittedName>
        <fullName evidence="1">Uncharacterized protein</fullName>
    </submittedName>
</protein>
<organism evidence="1 2">
    <name type="scientific">Asbolus verrucosus</name>
    <name type="common">Desert ironclad beetle</name>
    <dbReference type="NCBI Taxonomy" id="1661398"/>
    <lineage>
        <taxon>Eukaryota</taxon>
        <taxon>Metazoa</taxon>
        <taxon>Ecdysozoa</taxon>
        <taxon>Arthropoda</taxon>
        <taxon>Hexapoda</taxon>
        <taxon>Insecta</taxon>
        <taxon>Pterygota</taxon>
        <taxon>Neoptera</taxon>
        <taxon>Endopterygota</taxon>
        <taxon>Coleoptera</taxon>
        <taxon>Polyphaga</taxon>
        <taxon>Cucujiformia</taxon>
        <taxon>Tenebrionidae</taxon>
        <taxon>Pimeliinae</taxon>
        <taxon>Asbolus</taxon>
    </lineage>
</organism>
<dbReference type="GO" id="GO:0010569">
    <property type="term" value="P:regulation of double-strand break repair via homologous recombination"/>
    <property type="evidence" value="ECO:0007669"/>
    <property type="project" value="TreeGrafter"/>
</dbReference>
<evidence type="ECO:0000313" key="2">
    <source>
        <dbReference type="Proteomes" id="UP000292052"/>
    </source>
</evidence>
<dbReference type="GO" id="GO:0005634">
    <property type="term" value="C:nucleus"/>
    <property type="evidence" value="ECO:0007669"/>
    <property type="project" value="TreeGrafter"/>
</dbReference>
<dbReference type="GO" id="GO:0090657">
    <property type="term" value="P:telomeric loop disassembly"/>
    <property type="evidence" value="ECO:0007669"/>
    <property type="project" value="TreeGrafter"/>
</dbReference>
<dbReference type="AlphaFoldDB" id="A0A482VJG0"/>
<sequence length="118" mass="13086">MIGYQRPQLKIAAEPSVIGGFGMNMLMDQDIHCVILTSGTLAPLKPLISELELNVGVKIENPHIVQGDQICVKILTKGPDMGPLNCNYENRDNPKYLRSLGTVIMNLMRIIPFSRPIL</sequence>
<keyword evidence="2" id="KW-1185">Reference proteome</keyword>
<dbReference type="GO" id="GO:0005524">
    <property type="term" value="F:ATP binding"/>
    <property type="evidence" value="ECO:0007669"/>
    <property type="project" value="TreeGrafter"/>
</dbReference>
<name>A0A482VJG0_ASBVE</name>
<gene>
    <name evidence="1" type="ORF">BDFB_012755</name>
</gene>
<evidence type="ECO:0000313" key="1">
    <source>
        <dbReference type="EMBL" id="RZC33002.1"/>
    </source>
</evidence>
<accession>A0A482VJG0</accession>
<dbReference type="STRING" id="1661398.A0A482VJG0"/>
<proteinExistence type="predicted"/>
<dbReference type="GO" id="GO:0003678">
    <property type="term" value="F:DNA helicase activity"/>
    <property type="evidence" value="ECO:0007669"/>
    <property type="project" value="TreeGrafter"/>
</dbReference>